<evidence type="ECO:0000256" key="1">
    <source>
        <dbReference type="SAM" id="SignalP"/>
    </source>
</evidence>
<name>A0A8H6XZB3_9AGAR</name>
<dbReference type="PANTHER" id="PTHR38123">
    <property type="entry name" value="CELL WALL SERINE-THREONINE-RICH GALACTOMANNOPROTEIN MP1 (AFU_ORTHOLOGUE AFUA_4G03240)"/>
    <property type="match status" value="1"/>
</dbReference>
<evidence type="ECO:0000313" key="3">
    <source>
        <dbReference type="Proteomes" id="UP000623467"/>
    </source>
</evidence>
<dbReference type="InterPro" id="IPR021054">
    <property type="entry name" value="Cell_wall_mannoprotein_1"/>
</dbReference>
<reference evidence="2" key="1">
    <citation type="submission" date="2020-05" db="EMBL/GenBank/DDBJ databases">
        <title>Mycena genomes resolve the evolution of fungal bioluminescence.</title>
        <authorList>
            <person name="Tsai I.J."/>
        </authorList>
    </citation>
    <scope>NUCLEOTIDE SEQUENCE</scope>
    <source>
        <strain evidence="2">160909Yilan</strain>
    </source>
</reference>
<proteinExistence type="predicted"/>
<dbReference type="AlphaFoldDB" id="A0A8H6XZB3"/>
<keyword evidence="1" id="KW-0732">Signal</keyword>
<dbReference type="Gene3D" id="1.20.1280.140">
    <property type="match status" value="1"/>
</dbReference>
<feature type="chain" id="PRO_5034447429" evidence="1">
    <location>
        <begin position="20"/>
        <end position="176"/>
    </location>
</feature>
<gene>
    <name evidence="2" type="ORF">MSAN_01721600</name>
</gene>
<accession>A0A8H6XZB3</accession>
<comment type="caution">
    <text evidence="2">The sequence shown here is derived from an EMBL/GenBank/DDBJ whole genome shotgun (WGS) entry which is preliminary data.</text>
</comment>
<protein>
    <submittedName>
        <fullName evidence="2">Hydrophobic surface binding protein</fullName>
    </submittedName>
</protein>
<keyword evidence="3" id="KW-1185">Reference proteome</keyword>
<dbReference type="OrthoDB" id="3485059at2759"/>
<dbReference type="Pfam" id="PF12296">
    <property type="entry name" value="HsbA"/>
    <property type="match status" value="1"/>
</dbReference>
<dbReference type="GO" id="GO:0005576">
    <property type="term" value="C:extracellular region"/>
    <property type="evidence" value="ECO:0007669"/>
    <property type="project" value="TreeGrafter"/>
</dbReference>
<evidence type="ECO:0000313" key="2">
    <source>
        <dbReference type="EMBL" id="KAF7349321.1"/>
    </source>
</evidence>
<dbReference type="Proteomes" id="UP000623467">
    <property type="component" value="Unassembled WGS sequence"/>
</dbReference>
<dbReference type="EMBL" id="JACAZH010000016">
    <property type="protein sequence ID" value="KAF7349321.1"/>
    <property type="molecule type" value="Genomic_DNA"/>
</dbReference>
<sequence length="176" mass="18172">MVQFTRSFCSLCLIAVSFAAPTKRTVAQVEADITDISNQATTLDNDIKGFPASGIFGALAMENAVGSLETALNKGTSDVQATGLINEADATTMLNAVKAIEPTIIDGLEQLTAKESDIFRDPPKEVVLSDLKNLQTATDAFAGALIAAAPADLTAQATSIQSAIDAAFATAIAAYS</sequence>
<feature type="signal peptide" evidence="1">
    <location>
        <begin position="1"/>
        <end position="19"/>
    </location>
</feature>
<dbReference type="PANTHER" id="PTHR38123:SF1">
    <property type="entry name" value="HYDROPHOBIC SURFACE BINDING PROTEIN"/>
    <property type="match status" value="1"/>
</dbReference>
<organism evidence="2 3">
    <name type="scientific">Mycena sanguinolenta</name>
    <dbReference type="NCBI Taxonomy" id="230812"/>
    <lineage>
        <taxon>Eukaryota</taxon>
        <taxon>Fungi</taxon>
        <taxon>Dikarya</taxon>
        <taxon>Basidiomycota</taxon>
        <taxon>Agaricomycotina</taxon>
        <taxon>Agaricomycetes</taxon>
        <taxon>Agaricomycetidae</taxon>
        <taxon>Agaricales</taxon>
        <taxon>Marasmiineae</taxon>
        <taxon>Mycenaceae</taxon>
        <taxon>Mycena</taxon>
    </lineage>
</organism>